<gene>
    <name evidence="2" type="ORF">PO878_17300</name>
</gene>
<dbReference type="InterPro" id="IPR036866">
    <property type="entry name" value="RibonucZ/Hydroxyglut_hydro"/>
</dbReference>
<dbReference type="SUPFAM" id="SSF56281">
    <property type="entry name" value="Metallo-hydrolase/oxidoreductase"/>
    <property type="match status" value="1"/>
</dbReference>
<name>A0AAE9Y451_9ACTN</name>
<dbReference type="InterPro" id="IPR001279">
    <property type="entry name" value="Metallo-B-lactamas"/>
</dbReference>
<dbReference type="PANTHER" id="PTHR23131:SF4">
    <property type="entry name" value="METALLO-BETA-LACTAMASE SUPERFAMILY POTEIN"/>
    <property type="match status" value="1"/>
</dbReference>
<dbReference type="EMBL" id="CP116942">
    <property type="protein sequence ID" value="WCO66260.1"/>
    <property type="molecule type" value="Genomic_DNA"/>
</dbReference>
<organism evidence="2 3">
    <name type="scientific">Iamia majanohamensis</name>
    <dbReference type="NCBI Taxonomy" id="467976"/>
    <lineage>
        <taxon>Bacteria</taxon>
        <taxon>Bacillati</taxon>
        <taxon>Actinomycetota</taxon>
        <taxon>Acidimicrobiia</taxon>
        <taxon>Acidimicrobiales</taxon>
        <taxon>Iamiaceae</taxon>
        <taxon>Iamia</taxon>
    </lineage>
</organism>
<accession>A0AAE9Y451</accession>
<sequence length="321" mass="34116">MTELPGGVLRAQLPTPFPVGTVNCYLLLGPTVAVVDPGMMWRDSTSQVEALLAEAGITKPDVDAVVVTHGHPDHFGAAGWLADAADAPVVCGRAEVSKLSGDFGRLRGSDLTAILGIPETMREDFSAFYELVRPLTSPIAEHRLAPLDDLDVIELGGRSWTAHVTPGHAAGHLSLRADAGDTLISGDHLLGHITPNPVLEPDGDLPDGRRRSLTEYLGSLDRFVAMDPGLVLPGHGAAFTDVPSLVGLTRSHHVARALDVLEIVRSLGEPTAFDVAVAMFPKLQGFSHMLGVSEALGHLDLLEDDALVTRIADRPIRYRAS</sequence>
<dbReference type="Pfam" id="PF00753">
    <property type="entry name" value="Lactamase_B"/>
    <property type="match status" value="1"/>
</dbReference>
<feature type="domain" description="Metallo-beta-lactamase" evidence="1">
    <location>
        <begin position="21"/>
        <end position="235"/>
    </location>
</feature>
<dbReference type="RefSeq" id="WP_272735783.1">
    <property type="nucleotide sequence ID" value="NZ_CP116942.1"/>
</dbReference>
<evidence type="ECO:0000313" key="2">
    <source>
        <dbReference type="EMBL" id="WCO66260.1"/>
    </source>
</evidence>
<evidence type="ECO:0000259" key="1">
    <source>
        <dbReference type="SMART" id="SM00849"/>
    </source>
</evidence>
<dbReference type="Proteomes" id="UP001216390">
    <property type="component" value="Chromosome"/>
</dbReference>
<dbReference type="KEGG" id="ima:PO878_17300"/>
<dbReference type="SMART" id="SM00849">
    <property type="entry name" value="Lactamase_B"/>
    <property type="match status" value="1"/>
</dbReference>
<proteinExistence type="predicted"/>
<reference evidence="2" key="1">
    <citation type="submission" date="2023-01" db="EMBL/GenBank/DDBJ databases">
        <title>The diversity of Class Acidimicrobiia in South China Sea sediment environments and the proposal of Iamia marina sp. nov., a novel species of the genus Iamia.</title>
        <authorList>
            <person name="He Y."/>
            <person name="Tian X."/>
        </authorList>
    </citation>
    <scope>NUCLEOTIDE SEQUENCE</scope>
    <source>
        <strain evidence="2">DSM 19957</strain>
    </source>
</reference>
<dbReference type="InterPro" id="IPR050662">
    <property type="entry name" value="Sec-metab_biosynth-thioest"/>
</dbReference>
<dbReference type="InterPro" id="IPR036388">
    <property type="entry name" value="WH-like_DNA-bd_sf"/>
</dbReference>
<evidence type="ECO:0000313" key="3">
    <source>
        <dbReference type="Proteomes" id="UP001216390"/>
    </source>
</evidence>
<protein>
    <submittedName>
        <fullName evidence="2">MBL fold metallo-hydrolase</fullName>
    </submittedName>
</protein>
<keyword evidence="3" id="KW-1185">Reference proteome</keyword>
<dbReference type="PANTHER" id="PTHR23131">
    <property type="entry name" value="ENDORIBONUCLEASE LACTB2"/>
    <property type="match status" value="1"/>
</dbReference>
<dbReference type="AlphaFoldDB" id="A0AAE9Y451"/>
<dbReference type="Gene3D" id="3.60.15.10">
    <property type="entry name" value="Ribonuclease Z/Hydroxyacylglutathione hydrolase-like"/>
    <property type="match status" value="1"/>
</dbReference>
<dbReference type="Gene3D" id="1.10.10.10">
    <property type="entry name" value="Winged helix-like DNA-binding domain superfamily/Winged helix DNA-binding domain"/>
    <property type="match status" value="1"/>
</dbReference>